<feature type="transmembrane region" description="Helical" evidence="1">
    <location>
        <begin position="57"/>
        <end position="78"/>
    </location>
</feature>
<evidence type="ECO:0000256" key="1">
    <source>
        <dbReference type="SAM" id="Phobius"/>
    </source>
</evidence>
<evidence type="ECO:0000313" key="3">
    <source>
        <dbReference type="Proteomes" id="UP000245368"/>
    </source>
</evidence>
<dbReference type="KEGG" id="dez:DKM44_00355"/>
<protein>
    <submittedName>
        <fullName evidence="2">Uncharacterized protein</fullName>
    </submittedName>
</protein>
<organism evidence="2 3">
    <name type="scientific">Deinococcus irradiatisoli</name>
    <dbReference type="NCBI Taxonomy" id="2202254"/>
    <lineage>
        <taxon>Bacteria</taxon>
        <taxon>Thermotogati</taxon>
        <taxon>Deinococcota</taxon>
        <taxon>Deinococci</taxon>
        <taxon>Deinococcales</taxon>
        <taxon>Deinococcaceae</taxon>
        <taxon>Deinococcus</taxon>
    </lineage>
</organism>
<sequence>MLSRTPSISQPLAPLSSARAEGRQLAAPTWLLGALPYLGLSLIFLALPLGLVLLGVASWTTVLLLAAMNLAVVGWVALENQREERLIESP</sequence>
<keyword evidence="3" id="KW-1185">Reference proteome</keyword>
<keyword evidence="1" id="KW-0472">Membrane</keyword>
<accession>A0A2Z3J9U0</accession>
<reference evidence="2 3" key="1">
    <citation type="submission" date="2018-05" db="EMBL/GenBank/DDBJ databases">
        <title>Complete Genome Sequence of Deinococcus sp. strain 17bor-2.</title>
        <authorList>
            <person name="Srinivasan S."/>
        </authorList>
    </citation>
    <scope>NUCLEOTIDE SEQUENCE [LARGE SCALE GENOMIC DNA]</scope>
    <source>
        <strain evidence="2 3">17bor-2</strain>
    </source>
</reference>
<dbReference type="EMBL" id="CP029494">
    <property type="protein sequence ID" value="AWN21877.1"/>
    <property type="molecule type" value="Genomic_DNA"/>
</dbReference>
<proteinExistence type="predicted"/>
<keyword evidence="1" id="KW-1133">Transmembrane helix</keyword>
<name>A0A2Z3J9U0_9DEIO</name>
<gene>
    <name evidence="2" type="ORF">DKM44_00355</name>
</gene>
<evidence type="ECO:0000313" key="2">
    <source>
        <dbReference type="EMBL" id="AWN21877.1"/>
    </source>
</evidence>
<dbReference type="Proteomes" id="UP000245368">
    <property type="component" value="Chromosome"/>
</dbReference>
<keyword evidence="1" id="KW-0812">Transmembrane</keyword>
<feature type="transmembrane region" description="Helical" evidence="1">
    <location>
        <begin position="29"/>
        <end position="51"/>
    </location>
</feature>
<dbReference type="AlphaFoldDB" id="A0A2Z3J9U0"/>
<dbReference type="RefSeq" id="WP_109824466.1">
    <property type="nucleotide sequence ID" value="NZ_CP029494.1"/>
</dbReference>